<name>A0A7H4MPD8_KLEVA</name>
<dbReference type="Proteomes" id="UP000254545">
    <property type="component" value="Unassembled WGS sequence"/>
</dbReference>
<dbReference type="Gene3D" id="3.30.460.10">
    <property type="entry name" value="Beta Polymerase, domain 2"/>
    <property type="match status" value="1"/>
</dbReference>
<proteinExistence type="predicted"/>
<organism evidence="2 3">
    <name type="scientific">Klebsiella variicola</name>
    <dbReference type="NCBI Taxonomy" id="244366"/>
    <lineage>
        <taxon>Bacteria</taxon>
        <taxon>Pseudomonadati</taxon>
        <taxon>Pseudomonadota</taxon>
        <taxon>Gammaproteobacteria</taxon>
        <taxon>Enterobacterales</taxon>
        <taxon>Enterobacteriaceae</taxon>
        <taxon>Klebsiella/Raoultella group</taxon>
        <taxon>Klebsiella</taxon>
        <taxon>Klebsiella pneumoniae complex</taxon>
    </lineage>
</organism>
<dbReference type="AlphaFoldDB" id="A0A7H4MPD8"/>
<evidence type="ECO:0000259" key="1">
    <source>
        <dbReference type="SMART" id="SM00954"/>
    </source>
</evidence>
<dbReference type="PANTHER" id="PTHR41773:SF1">
    <property type="entry name" value="RELA_SPOT DOMAIN-CONTAINING PROTEIN"/>
    <property type="match status" value="1"/>
</dbReference>
<evidence type="ECO:0000313" key="3">
    <source>
        <dbReference type="Proteomes" id="UP000254545"/>
    </source>
</evidence>
<comment type="caution">
    <text evidence="2">The sequence shown here is derived from an EMBL/GenBank/DDBJ whole genome shotgun (WGS) entry which is preliminary data.</text>
</comment>
<dbReference type="Pfam" id="PF04607">
    <property type="entry name" value="RelA_SpoT"/>
    <property type="match status" value="1"/>
</dbReference>
<feature type="domain" description="RelA/SpoT" evidence="1">
    <location>
        <begin position="44"/>
        <end position="170"/>
    </location>
</feature>
<dbReference type="SMART" id="SM00954">
    <property type="entry name" value="RelA_SpoT"/>
    <property type="match status" value="1"/>
</dbReference>
<keyword evidence="2" id="KW-0808">Transferase</keyword>
<reference evidence="2 3" key="1">
    <citation type="submission" date="2018-06" db="EMBL/GenBank/DDBJ databases">
        <authorList>
            <consortium name="Pathogen Informatics"/>
            <person name="Doyle S."/>
        </authorList>
    </citation>
    <scope>NUCLEOTIDE SEQUENCE [LARGE SCALE GENOMIC DNA]</scope>
    <source>
        <strain evidence="2 3">NCTC9177</strain>
    </source>
</reference>
<accession>A0A7H4MPD8</accession>
<evidence type="ECO:0000313" key="2">
    <source>
        <dbReference type="EMBL" id="STS92188.1"/>
    </source>
</evidence>
<dbReference type="EC" id="2.7.6.5" evidence="2"/>
<gene>
    <name evidence="2" type="primary">yjbM</name>
    <name evidence="2" type="ORF">NCTC9177_06120</name>
</gene>
<sequence length="376" mass="43740">MKEFNLNKWIDESLPKFELLGKHIAFIIENLLQQNKIDYLSVSYRTKTKEGIIEKVDRKNYKNPWKQLTDVSGVRVILYLESDIVRVSKILNSTFNIDNENSMSNESRLSSDKVGYRSVHYVCDIGEKRNVLKEYEYVSGMKCEIQVRTMLQHAWAELTHDRNYKLGANLPLEIKRKINLFSGILEIADQGFSEIVNSIEEYKESLSKEDLEQSLSHDINSITLDMFVRNISNKIGLVLTPVKDWGGEITRDVINELNFCGFNDFNSIASAIPQNYAEVANEYFPQNNIYGFLRDLMLINNFEVLSQKPGLNWHVTGEQESEGANKMRDFIQILCRLIKRHYWSLLLLKLDNIAKNAFFRIFMAYKIGHYTTLFKA</sequence>
<dbReference type="CDD" id="cd05399">
    <property type="entry name" value="NT_Rel-Spo_like"/>
    <property type="match status" value="1"/>
</dbReference>
<dbReference type="Gene3D" id="1.10.287.860">
    <property type="entry name" value="Nucleotidyltransferase"/>
    <property type="match status" value="1"/>
</dbReference>
<dbReference type="GO" id="GO:0008728">
    <property type="term" value="F:GTP diphosphokinase activity"/>
    <property type="evidence" value="ECO:0007669"/>
    <property type="project" value="UniProtKB-EC"/>
</dbReference>
<dbReference type="InterPro" id="IPR007685">
    <property type="entry name" value="RelA_SpoT"/>
</dbReference>
<dbReference type="PANTHER" id="PTHR41773">
    <property type="entry name" value="GTP PYROPHOSPHATASE-RELATED"/>
    <property type="match status" value="1"/>
</dbReference>
<protein>
    <submittedName>
        <fullName evidence="2">GTP pyrophosphokinase yjbM</fullName>
        <ecNumber evidence="2">2.7.6.5</ecNumber>
    </submittedName>
</protein>
<dbReference type="SUPFAM" id="SSF81301">
    <property type="entry name" value="Nucleotidyltransferase"/>
    <property type="match status" value="1"/>
</dbReference>
<dbReference type="GO" id="GO:0016301">
    <property type="term" value="F:kinase activity"/>
    <property type="evidence" value="ECO:0007669"/>
    <property type="project" value="UniProtKB-KW"/>
</dbReference>
<dbReference type="GO" id="GO:0015969">
    <property type="term" value="P:guanosine tetraphosphate metabolic process"/>
    <property type="evidence" value="ECO:0007669"/>
    <property type="project" value="InterPro"/>
</dbReference>
<dbReference type="InterPro" id="IPR043519">
    <property type="entry name" value="NT_sf"/>
</dbReference>
<dbReference type="EMBL" id="UGKR01000003">
    <property type="protein sequence ID" value="STS92188.1"/>
    <property type="molecule type" value="Genomic_DNA"/>
</dbReference>
<keyword evidence="2" id="KW-0418">Kinase</keyword>